<keyword evidence="1" id="KW-0548">Nucleotidyltransferase</keyword>
<gene>
    <name evidence="1" type="ORF">NCTC11421_02341</name>
</gene>
<dbReference type="GO" id="GO:0003887">
    <property type="term" value="F:DNA-directed DNA polymerase activity"/>
    <property type="evidence" value="ECO:0007669"/>
    <property type="project" value="UniProtKB-EC"/>
</dbReference>
<dbReference type="PANTHER" id="PTHR11669">
    <property type="entry name" value="REPLICATION FACTOR C / DNA POLYMERASE III GAMMA-TAU SUBUNIT"/>
    <property type="match status" value="1"/>
</dbReference>
<dbReference type="Gene3D" id="3.40.50.300">
    <property type="entry name" value="P-loop containing nucleotide triphosphate hydrolases"/>
    <property type="match status" value="1"/>
</dbReference>
<dbReference type="SUPFAM" id="SSF52540">
    <property type="entry name" value="P-loop containing nucleoside triphosphate hydrolases"/>
    <property type="match status" value="1"/>
</dbReference>
<reference evidence="1" key="1">
    <citation type="submission" date="2018-06" db="EMBL/GenBank/DDBJ databases">
        <authorList>
            <consortium name="Pathogen Informatics"/>
            <person name="Doyle S."/>
        </authorList>
    </citation>
    <scope>NUCLEOTIDE SEQUENCE [LARGE SCALE GENOMIC DNA]</scope>
    <source>
        <strain evidence="1">NCTC11421</strain>
    </source>
</reference>
<dbReference type="Pfam" id="PF13177">
    <property type="entry name" value="DNA_pol3_delta2"/>
    <property type="match status" value="1"/>
</dbReference>
<dbReference type="EMBL" id="UGRI01000001">
    <property type="protein sequence ID" value="SUA24344.1"/>
    <property type="molecule type" value="Genomic_DNA"/>
</dbReference>
<dbReference type="PANTHER" id="PTHR11669:SF8">
    <property type="entry name" value="DNA POLYMERASE III SUBUNIT DELTA"/>
    <property type="match status" value="1"/>
</dbReference>
<dbReference type="InterPro" id="IPR050238">
    <property type="entry name" value="DNA_Rep/Repair_Clamp_Loader"/>
</dbReference>
<protein>
    <submittedName>
        <fullName evidence="1">DNA polymerase III subunit delta</fullName>
        <ecNumber evidence="1">2.7.7.7</ecNumber>
    </submittedName>
</protein>
<sequence length="73" mass="7862">MILIHPAESMNVQAANSLLKVLEEPPPQVVFLLVSHAADKVLPTIKSRCRKKVLPAPSHGKHWRICATGCGGA</sequence>
<dbReference type="InterPro" id="IPR027417">
    <property type="entry name" value="P-loop_NTPase"/>
</dbReference>
<accession>A0A378W1I8</accession>
<dbReference type="AlphaFoldDB" id="A0A378W1I8"/>
<organism evidence="1">
    <name type="scientific">Neisseria gonorrhoeae</name>
    <dbReference type="NCBI Taxonomy" id="485"/>
    <lineage>
        <taxon>Bacteria</taxon>
        <taxon>Pseudomonadati</taxon>
        <taxon>Pseudomonadota</taxon>
        <taxon>Betaproteobacteria</taxon>
        <taxon>Neisseriales</taxon>
        <taxon>Neisseriaceae</taxon>
        <taxon>Neisseria</taxon>
    </lineage>
</organism>
<evidence type="ECO:0000313" key="1">
    <source>
        <dbReference type="EMBL" id="SUA24344.1"/>
    </source>
</evidence>
<dbReference type="GO" id="GO:0006261">
    <property type="term" value="P:DNA-templated DNA replication"/>
    <property type="evidence" value="ECO:0007669"/>
    <property type="project" value="TreeGrafter"/>
</dbReference>
<name>A0A378W1I8_NEIGO</name>
<keyword evidence="1" id="KW-0808">Transferase</keyword>
<dbReference type="GO" id="GO:0009360">
    <property type="term" value="C:DNA polymerase III complex"/>
    <property type="evidence" value="ECO:0007669"/>
    <property type="project" value="TreeGrafter"/>
</dbReference>
<proteinExistence type="predicted"/>
<dbReference type="EC" id="2.7.7.7" evidence="1"/>